<feature type="transmembrane region" description="Helical" evidence="5">
    <location>
        <begin position="162"/>
        <end position="182"/>
    </location>
</feature>
<reference evidence="8" key="1">
    <citation type="submission" date="2014-05" db="EMBL/GenBank/DDBJ databases">
        <title>Key roles for freshwater Actinobacteria revealed by deep metagenomic sequencing.</title>
        <authorList>
            <person name="Ghai R."/>
            <person name="Mizuno C.M."/>
            <person name="Picazo A."/>
            <person name="Camacho A."/>
            <person name="Rodriguez-Valera F."/>
        </authorList>
    </citation>
    <scope>NUCLEOTIDE SEQUENCE</scope>
</reference>
<evidence type="ECO:0000256" key="5">
    <source>
        <dbReference type="SAM" id="Phobius"/>
    </source>
</evidence>
<dbReference type="PRINTS" id="PR00164">
    <property type="entry name" value="ABC2TRNSPORT"/>
</dbReference>
<evidence type="ECO:0000256" key="4">
    <source>
        <dbReference type="ARBA" id="ARBA00023136"/>
    </source>
</evidence>
<feature type="transmembrane region" description="Helical" evidence="5">
    <location>
        <begin position="243"/>
        <end position="265"/>
    </location>
</feature>
<dbReference type="PIRSF" id="PIRSF006648">
    <property type="entry name" value="DrrB"/>
    <property type="match status" value="1"/>
</dbReference>
<feature type="transmembrane region" description="Helical" evidence="5">
    <location>
        <begin position="194"/>
        <end position="212"/>
    </location>
</feature>
<evidence type="ECO:0000313" key="7">
    <source>
        <dbReference type="EMBL" id="CAB4649239.1"/>
    </source>
</evidence>
<feature type="transmembrane region" description="Helical" evidence="5">
    <location>
        <begin position="35"/>
        <end position="57"/>
    </location>
</feature>
<dbReference type="GO" id="GO:0140359">
    <property type="term" value="F:ABC-type transporter activity"/>
    <property type="evidence" value="ECO:0007669"/>
    <property type="project" value="InterPro"/>
</dbReference>
<keyword evidence="2 5" id="KW-0812">Transmembrane</keyword>
<reference evidence="7" key="2">
    <citation type="submission" date="2020-05" db="EMBL/GenBank/DDBJ databases">
        <authorList>
            <person name="Chiriac C."/>
            <person name="Salcher M."/>
            <person name="Ghai R."/>
            <person name="Kavagutti S V."/>
        </authorList>
    </citation>
    <scope>NUCLEOTIDE SEQUENCE</scope>
</reference>
<keyword evidence="4 5" id="KW-0472">Membrane</keyword>
<organism evidence="8">
    <name type="scientific">freshwater metagenome</name>
    <dbReference type="NCBI Taxonomy" id="449393"/>
    <lineage>
        <taxon>unclassified sequences</taxon>
        <taxon>metagenomes</taxon>
        <taxon>ecological metagenomes</taxon>
    </lineage>
</organism>
<evidence type="ECO:0000256" key="1">
    <source>
        <dbReference type="ARBA" id="ARBA00004141"/>
    </source>
</evidence>
<gene>
    <name evidence="8" type="ORF">GM50_15880</name>
    <name evidence="7" type="ORF">UFOPK2243_00371</name>
</gene>
<dbReference type="PANTHER" id="PTHR43229">
    <property type="entry name" value="NODULATION PROTEIN J"/>
    <property type="match status" value="1"/>
</dbReference>
<dbReference type="PROSITE" id="PS51012">
    <property type="entry name" value="ABC_TM2"/>
    <property type="match status" value="1"/>
</dbReference>
<accession>A0A094PY06</accession>
<sequence>MILSTAVAIAEARMGKPGEKYYSGRSRAIMERAYIAFKSSTWMIVISGFVEPVLFLLSFGYGLKDLVGDITVAGQPVGYVAFIAPALLATSAMNGAIYDSTMNVYFKLKHDRLYHGMLATSLGPMDVALGEISWALLRGLSYSIGFMAIVAPLGLIPSMWGILAIPAAVLIAFGFASFGMAVTSYMKSFQQLEIVNVVLLPMFLFSGSFYPLDVFPEWLQTVIRIFPLAHAIDLVRGLTLGNISWALAGHAMYFVVMIVIGLFFTTRRLNALFMR</sequence>
<dbReference type="Pfam" id="PF01061">
    <property type="entry name" value="ABC2_membrane"/>
    <property type="match status" value="1"/>
</dbReference>
<evidence type="ECO:0000256" key="2">
    <source>
        <dbReference type="ARBA" id="ARBA00022692"/>
    </source>
</evidence>
<evidence type="ECO:0000259" key="6">
    <source>
        <dbReference type="PROSITE" id="PS51012"/>
    </source>
</evidence>
<protein>
    <submittedName>
        <fullName evidence="7">Unannotated protein</fullName>
    </submittedName>
</protein>
<keyword evidence="3 5" id="KW-1133">Transmembrane helix</keyword>
<comment type="subcellular location">
    <subcellularLocation>
        <location evidence="1">Membrane</location>
        <topology evidence="1">Multi-pass membrane protein</topology>
    </subcellularLocation>
</comment>
<feature type="domain" description="ABC transmembrane type-2" evidence="6">
    <location>
        <begin position="43"/>
        <end position="272"/>
    </location>
</feature>
<proteinExistence type="predicted"/>
<dbReference type="AlphaFoldDB" id="A0A094PY06"/>
<dbReference type="EMBL" id="JNSK01000079">
    <property type="protein sequence ID" value="KGA15957.1"/>
    <property type="molecule type" value="Genomic_DNA"/>
</dbReference>
<dbReference type="InterPro" id="IPR051784">
    <property type="entry name" value="Nod_factor_ABC_transporter"/>
</dbReference>
<evidence type="ECO:0000256" key="3">
    <source>
        <dbReference type="ARBA" id="ARBA00022989"/>
    </source>
</evidence>
<dbReference type="PANTHER" id="PTHR43229:SF2">
    <property type="entry name" value="NODULATION PROTEIN J"/>
    <property type="match status" value="1"/>
</dbReference>
<dbReference type="InterPro" id="IPR000412">
    <property type="entry name" value="ABC_2_transport"/>
</dbReference>
<feature type="transmembrane region" description="Helical" evidence="5">
    <location>
        <begin position="77"/>
        <end position="98"/>
    </location>
</feature>
<dbReference type="EMBL" id="CAEZWL010000006">
    <property type="protein sequence ID" value="CAB4649239.1"/>
    <property type="molecule type" value="Genomic_DNA"/>
</dbReference>
<name>A0A094PY06_9ZZZZ</name>
<dbReference type="InterPro" id="IPR047817">
    <property type="entry name" value="ABC2_TM_bact-type"/>
</dbReference>
<dbReference type="GO" id="GO:0043190">
    <property type="term" value="C:ATP-binding cassette (ABC) transporter complex"/>
    <property type="evidence" value="ECO:0007669"/>
    <property type="project" value="InterPro"/>
</dbReference>
<evidence type="ECO:0000313" key="8">
    <source>
        <dbReference type="EMBL" id="KGA15957.1"/>
    </source>
</evidence>
<feature type="transmembrane region" description="Helical" evidence="5">
    <location>
        <begin position="135"/>
        <end position="156"/>
    </location>
</feature>
<dbReference type="InterPro" id="IPR013525">
    <property type="entry name" value="ABC2_TM"/>
</dbReference>